<comment type="caution">
    <text evidence="5">The sequence shown here is derived from an EMBL/GenBank/DDBJ whole genome shotgun (WGS) entry which is preliminary data.</text>
</comment>
<dbReference type="PANTHER" id="PTHR24171">
    <property type="entry name" value="ANKYRIN REPEAT DOMAIN-CONTAINING PROTEIN 39-RELATED"/>
    <property type="match status" value="1"/>
</dbReference>
<dbReference type="EMBL" id="QXGC01000591">
    <property type="protein sequence ID" value="KAE9228585.1"/>
    <property type="molecule type" value="Genomic_DNA"/>
</dbReference>
<dbReference type="Proteomes" id="UP000440367">
    <property type="component" value="Unassembled WGS sequence"/>
</dbReference>
<feature type="repeat" description="ANK" evidence="3">
    <location>
        <begin position="44"/>
        <end position="76"/>
    </location>
</feature>
<accession>A0A6A3KY42</accession>
<evidence type="ECO:0000256" key="1">
    <source>
        <dbReference type="ARBA" id="ARBA00022737"/>
    </source>
</evidence>
<evidence type="ECO:0000313" key="20">
    <source>
        <dbReference type="Proteomes" id="UP000476176"/>
    </source>
</evidence>
<evidence type="ECO:0000313" key="10">
    <source>
        <dbReference type="EMBL" id="KAE9228585.1"/>
    </source>
</evidence>
<dbReference type="Proteomes" id="UP000437068">
    <property type="component" value="Unassembled WGS sequence"/>
</dbReference>
<keyword evidence="2 3" id="KW-0040">ANK repeat</keyword>
<gene>
    <name evidence="12" type="ORF">PF001_g11367</name>
    <name evidence="11" type="ORF">PF002_g13444</name>
    <name evidence="10" type="ORF">PF004_g11033</name>
    <name evidence="9" type="ORF">PF005_g17120</name>
    <name evidence="8" type="ORF">PF006_g11383</name>
    <name evidence="6" type="ORF">PF007_g10341</name>
    <name evidence="4" type="ORF">PF009_g10168</name>
    <name evidence="7" type="ORF">PF010_g9552</name>
    <name evidence="5" type="ORF">PF011_g8987</name>
</gene>
<dbReference type="PROSITE" id="PS50297">
    <property type="entry name" value="ANK_REP_REGION"/>
    <property type="match status" value="1"/>
</dbReference>
<dbReference type="AlphaFoldDB" id="A0A6A3KY42"/>
<dbReference type="EMBL" id="QXFW01000436">
    <property type="protein sequence ID" value="KAE9012291.1"/>
    <property type="molecule type" value="Genomic_DNA"/>
</dbReference>
<dbReference type="EMBL" id="QXFZ01000486">
    <property type="protein sequence ID" value="KAE9114516.1"/>
    <property type="molecule type" value="Genomic_DNA"/>
</dbReference>
<dbReference type="SUPFAM" id="SSF48403">
    <property type="entry name" value="Ankyrin repeat"/>
    <property type="match status" value="1"/>
</dbReference>
<dbReference type="Proteomes" id="UP000460718">
    <property type="component" value="Unassembled WGS sequence"/>
</dbReference>
<dbReference type="PROSITE" id="PS50088">
    <property type="entry name" value="ANK_REPEAT"/>
    <property type="match status" value="2"/>
</dbReference>
<dbReference type="EMBL" id="QXGB01001162">
    <property type="protein sequence ID" value="KAE9195840.1"/>
    <property type="molecule type" value="Genomic_DNA"/>
</dbReference>
<dbReference type="OrthoDB" id="341259at2759"/>
<evidence type="ECO:0000313" key="6">
    <source>
        <dbReference type="EMBL" id="KAE9114516.1"/>
    </source>
</evidence>
<evidence type="ECO:0000256" key="2">
    <source>
        <dbReference type="ARBA" id="ARBA00023043"/>
    </source>
</evidence>
<evidence type="ECO:0000313" key="13">
    <source>
        <dbReference type="Proteomes" id="UP000429523"/>
    </source>
</evidence>
<evidence type="ECO:0000313" key="11">
    <source>
        <dbReference type="EMBL" id="KAE9228755.1"/>
    </source>
</evidence>
<dbReference type="EMBL" id="QXFX01000460">
    <property type="protein sequence ID" value="KAE9114867.1"/>
    <property type="molecule type" value="Genomic_DNA"/>
</dbReference>
<dbReference type="InterPro" id="IPR036770">
    <property type="entry name" value="Ankyrin_rpt-contain_sf"/>
</dbReference>
<reference evidence="19 20" key="1">
    <citation type="submission" date="2018-09" db="EMBL/GenBank/DDBJ databases">
        <title>Genomic investigation of the strawberry pathogen Phytophthora fragariae indicates pathogenicity is determined by transcriptional variation in three key races.</title>
        <authorList>
            <person name="Adams T.M."/>
            <person name="Armitage A.D."/>
            <person name="Sobczyk M.K."/>
            <person name="Bates H.J."/>
            <person name="Dunwell J.M."/>
            <person name="Nellist C.F."/>
            <person name="Harrison R.J."/>
        </authorList>
    </citation>
    <scope>NUCLEOTIDE SEQUENCE [LARGE SCALE GENOMIC DNA]</scope>
    <source>
        <strain evidence="12 15">A4</strain>
        <strain evidence="11 16">BC-1</strain>
        <strain evidence="10 20">BC-23</strain>
        <strain evidence="9 14">NOV-27</strain>
        <strain evidence="8 17">NOV-5</strain>
        <strain evidence="6 18">NOV-71</strain>
        <strain evidence="4 13">NOV-9</strain>
        <strain evidence="7 21">ONT-3</strain>
        <strain evidence="5 19">SCRP245</strain>
    </source>
</reference>
<sequence length="876" mass="99735">MQLAELLRPFWGDLLQNNLKNVKKFLRENRSKLDFNTARYTPCADGTGLHLCSQHGFTSCAKLLLNIGVKIDLQNKVGSTALHVACKFNQEAMVMFLLEAGARMDIPDMRNNVAFDVAPYVLLDKCLLSPQREKLAAEHEEGTRLLDIHRDAVSHFEEVTTAKAHASMLLNDCESGAWEEWLVLQATNKVDREWSEQVQKSKDTLEIKRAMYTDQQVLLQKERNQIALMWKNIFRDAQHRQQCAREELEQMLMLTEETHQHWMQEQQELWDQCGLVEAAQEFPNDEDVQQWVLCTMIAMIDESESGCVPVNPHRELVTTDIDELLVREEFIAVVRNVLLRFPAMRDLQFSALQCFVRLARHCVTAPRGTRTHRFLTALIKANIMAISRDVLFRFEEDVEIAHLVVELLYHLLQFRGENGAHSLQFCQHILSHQLPLQVLRLHEVDLPSNDATAPPQDRCFNTTMSARLHTSFLLFTLTKYNVRKTLEKDGALPLVCRLIFQLTNSPPSADTGSNEIKVSTLRYLLGSVALMHSPPSSQHSRKSSSRSDLPASWSVEDLRQLLDSIRPWISMGRTDSALTTAYRSLVFWTIKLLQNLTQPVQVDVVQPRTWFRSRENFDLFAMATLAIRKVKPEEDGDSAVLNIVVVWLELVGDIWLCRFNSDGQLASTAPFILEFLLQLLELEAEIAAGSKKCGTVFTHVAAVLKLVALVLSNGKNMRFLVEQEYKIDVATHTVLKRLVGSMQESSDKGDSHDTSSIELLAHVLRVYLRFFDYEHDHSKSDVNLHERCRAIGICAALHAFNLQDAEHRPPFVNANQSDEKAAEPTQGSKLKVKMQLARAWSRSGVEQASNHSPERETLRSLARALLRHAPCHCYSS</sequence>
<feature type="repeat" description="ANK" evidence="3">
    <location>
        <begin position="77"/>
        <end position="109"/>
    </location>
</feature>
<dbReference type="SMART" id="SM00248">
    <property type="entry name" value="ANK"/>
    <property type="match status" value="2"/>
</dbReference>
<dbReference type="EMBL" id="QXGE01000600">
    <property type="protein sequence ID" value="KAE9307996.1"/>
    <property type="molecule type" value="Genomic_DNA"/>
</dbReference>
<name>A0A6A3KY42_9STRA</name>
<evidence type="ECO:0000313" key="8">
    <source>
        <dbReference type="EMBL" id="KAE9143608.1"/>
    </source>
</evidence>
<evidence type="ECO:0000256" key="3">
    <source>
        <dbReference type="PROSITE-ProRule" id="PRU00023"/>
    </source>
</evidence>
<dbReference type="EMBL" id="QXGA01000606">
    <property type="protein sequence ID" value="KAE9143608.1"/>
    <property type="molecule type" value="Genomic_DNA"/>
</dbReference>
<evidence type="ECO:0000313" key="16">
    <source>
        <dbReference type="Proteomes" id="UP000440367"/>
    </source>
</evidence>
<evidence type="ECO:0000313" key="14">
    <source>
        <dbReference type="Proteomes" id="UP000433483"/>
    </source>
</evidence>
<evidence type="ECO:0000313" key="5">
    <source>
        <dbReference type="EMBL" id="KAE9012291.1"/>
    </source>
</evidence>
<dbReference type="Proteomes" id="UP000476176">
    <property type="component" value="Unassembled WGS sequence"/>
</dbReference>
<dbReference type="Proteomes" id="UP000441208">
    <property type="component" value="Unassembled WGS sequence"/>
</dbReference>
<dbReference type="Pfam" id="PF12796">
    <property type="entry name" value="Ank_2"/>
    <property type="match status" value="1"/>
</dbReference>
<dbReference type="Proteomes" id="UP000440732">
    <property type="component" value="Unassembled WGS sequence"/>
</dbReference>
<evidence type="ECO:0000313" key="19">
    <source>
        <dbReference type="Proteomes" id="UP000460718"/>
    </source>
</evidence>
<dbReference type="Gene3D" id="1.25.40.20">
    <property type="entry name" value="Ankyrin repeat-containing domain"/>
    <property type="match status" value="1"/>
</dbReference>
<dbReference type="Proteomes" id="UP000429523">
    <property type="component" value="Unassembled WGS sequence"/>
</dbReference>
<evidence type="ECO:0000313" key="7">
    <source>
        <dbReference type="EMBL" id="KAE9114867.1"/>
    </source>
</evidence>
<organism evidence="5 19">
    <name type="scientific">Phytophthora fragariae</name>
    <dbReference type="NCBI Taxonomy" id="53985"/>
    <lineage>
        <taxon>Eukaryota</taxon>
        <taxon>Sar</taxon>
        <taxon>Stramenopiles</taxon>
        <taxon>Oomycota</taxon>
        <taxon>Peronosporomycetes</taxon>
        <taxon>Peronosporales</taxon>
        <taxon>Peronosporaceae</taxon>
        <taxon>Phytophthora</taxon>
    </lineage>
</organism>
<dbReference type="EMBL" id="QXGD01000680">
    <property type="protein sequence ID" value="KAE9228755.1"/>
    <property type="molecule type" value="Genomic_DNA"/>
</dbReference>
<protein>
    <submittedName>
        <fullName evidence="5">Uncharacterized protein</fullName>
    </submittedName>
</protein>
<evidence type="ECO:0000313" key="18">
    <source>
        <dbReference type="Proteomes" id="UP000441208"/>
    </source>
</evidence>
<evidence type="ECO:0000313" key="4">
    <source>
        <dbReference type="EMBL" id="KAE8940002.1"/>
    </source>
</evidence>
<evidence type="ECO:0000313" key="9">
    <source>
        <dbReference type="EMBL" id="KAE9195840.1"/>
    </source>
</evidence>
<dbReference type="Proteomes" id="UP000488956">
    <property type="component" value="Unassembled WGS sequence"/>
</dbReference>
<keyword evidence="1" id="KW-0677">Repeat</keyword>
<dbReference type="InterPro" id="IPR002110">
    <property type="entry name" value="Ankyrin_rpt"/>
</dbReference>
<evidence type="ECO:0000313" key="12">
    <source>
        <dbReference type="EMBL" id="KAE9307996.1"/>
    </source>
</evidence>
<evidence type="ECO:0000313" key="15">
    <source>
        <dbReference type="Proteomes" id="UP000437068"/>
    </source>
</evidence>
<proteinExistence type="predicted"/>
<dbReference type="Proteomes" id="UP000433483">
    <property type="component" value="Unassembled WGS sequence"/>
</dbReference>
<evidence type="ECO:0000313" key="21">
    <source>
        <dbReference type="Proteomes" id="UP000488956"/>
    </source>
</evidence>
<dbReference type="EMBL" id="QXGF01000452">
    <property type="protein sequence ID" value="KAE8940002.1"/>
    <property type="molecule type" value="Genomic_DNA"/>
</dbReference>
<evidence type="ECO:0000313" key="17">
    <source>
        <dbReference type="Proteomes" id="UP000440732"/>
    </source>
</evidence>
<keyword evidence="14" id="KW-1185">Reference proteome</keyword>